<dbReference type="InterPro" id="IPR013103">
    <property type="entry name" value="RVT_2"/>
</dbReference>
<evidence type="ECO:0000259" key="2">
    <source>
        <dbReference type="Pfam" id="PF07727"/>
    </source>
</evidence>
<feature type="domain" description="Retroviral polymerase SH3-like" evidence="3">
    <location>
        <begin position="17"/>
        <end position="69"/>
    </location>
</feature>
<reference evidence="4 5" key="1">
    <citation type="journal article" date="2022" name="G3 (Bethesda)">
        <title>Whole-genome sequence and methylome profiling of the almond [Prunus dulcis (Mill.) D.A. Webb] cultivar 'Nonpareil'.</title>
        <authorList>
            <person name="D'Amico-Willman K.M."/>
            <person name="Ouma W.Z."/>
            <person name="Meulia T."/>
            <person name="Sideli G.M."/>
            <person name="Gradziel T.M."/>
            <person name="Fresnedo-Ramirez J."/>
        </authorList>
    </citation>
    <scope>NUCLEOTIDE SEQUENCE [LARGE SCALE GENOMIC DNA]</scope>
    <source>
        <strain evidence="4">Clone GOH B32 T37-40</strain>
    </source>
</reference>
<keyword evidence="5" id="KW-1185">Reference proteome</keyword>
<evidence type="ECO:0000313" key="5">
    <source>
        <dbReference type="Proteomes" id="UP001054821"/>
    </source>
</evidence>
<dbReference type="Pfam" id="PF07727">
    <property type="entry name" value="RVT_2"/>
    <property type="match status" value="1"/>
</dbReference>
<evidence type="ECO:0008006" key="6">
    <source>
        <dbReference type="Google" id="ProtNLM"/>
    </source>
</evidence>
<feature type="domain" description="Reverse transcriptase Ty1/copia-type" evidence="2">
    <location>
        <begin position="171"/>
        <end position="243"/>
    </location>
</feature>
<proteinExistence type="predicted"/>
<sequence length="249" mass="29068">MWFGRKPSLNHLHIWGCPAYVKKHDIDKLDARLEMCRFIGYPKETLGYYFYHPNEQKVFVARFARFLEIDFALDGTCVHKVELKEESREPHEPEVESNLVDDPVSLPTLTQPPRRSKKINKTSDRYLGIHHALLIGDDMEDPETYTKEMLDINSKKWQEAMKCKMDSMYANQVWPLVDPLEGIVPIGNKWVFKGKNGLDSKVETYKARLVAKGYKQREGIDYEETFSPVAMIKSIRILLAITTYFDYEI</sequence>
<dbReference type="EMBL" id="JAJFAZ020000001">
    <property type="protein sequence ID" value="KAI5351567.1"/>
    <property type="molecule type" value="Genomic_DNA"/>
</dbReference>
<dbReference type="Pfam" id="PF25597">
    <property type="entry name" value="SH3_retrovirus"/>
    <property type="match status" value="1"/>
</dbReference>
<evidence type="ECO:0000313" key="4">
    <source>
        <dbReference type="EMBL" id="KAI5351567.1"/>
    </source>
</evidence>
<dbReference type="Proteomes" id="UP001054821">
    <property type="component" value="Chromosome 1"/>
</dbReference>
<feature type="compositionally biased region" description="Basic and acidic residues" evidence="1">
    <location>
        <begin position="84"/>
        <end position="94"/>
    </location>
</feature>
<dbReference type="AlphaFoldDB" id="A0AAD4ZP16"/>
<protein>
    <recommendedName>
        <fullName evidence="6">Reverse transcriptase Ty1/copia-type domain-containing protein</fullName>
    </recommendedName>
</protein>
<gene>
    <name evidence="4" type="ORF">L3X38_004458</name>
</gene>
<evidence type="ECO:0000259" key="3">
    <source>
        <dbReference type="Pfam" id="PF25597"/>
    </source>
</evidence>
<organism evidence="4 5">
    <name type="scientific">Prunus dulcis</name>
    <name type="common">Almond</name>
    <name type="synonym">Amygdalus dulcis</name>
    <dbReference type="NCBI Taxonomy" id="3755"/>
    <lineage>
        <taxon>Eukaryota</taxon>
        <taxon>Viridiplantae</taxon>
        <taxon>Streptophyta</taxon>
        <taxon>Embryophyta</taxon>
        <taxon>Tracheophyta</taxon>
        <taxon>Spermatophyta</taxon>
        <taxon>Magnoliopsida</taxon>
        <taxon>eudicotyledons</taxon>
        <taxon>Gunneridae</taxon>
        <taxon>Pentapetalae</taxon>
        <taxon>rosids</taxon>
        <taxon>fabids</taxon>
        <taxon>Rosales</taxon>
        <taxon>Rosaceae</taxon>
        <taxon>Amygdaloideae</taxon>
        <taxon>Amygdaleae</taxon>
        <taxon>Prunus</taxon>
    </lineage>
</organism>
<evidence type="ECO:0000256" key="1">
    <source>
        <dbReference type="SAM" id="MobiDB-lite"/>
    </source>
</evidence>
<dbReference type="InterPro" id="IPR057670">
    <property type="entry name" value="SH3_retrovirus"/>
</dbReference>
<feature type="region of interest" description="Disordered" evidence="1">
    <location>
        <begin position="84"/>
        <end position="121"/>
    </location>
</feature>
<accession>A0AAD4ZP16</accession>
<comment type="caution">
    <text evidence="4">The sequence shown here is derived from an EMBL/GenBank/DDBJ whole genome shotgun (WGS) entry which is preliminary data.</text>
</comment>
<name>A0AAD4ZP16_PRUDU</name>